<gene>
    <name evidence="2" type="ORF">FXF65_20630</name>
</gene>
<keyword evidence="1" id="KW-0472">Membrane</keyword>
<keyword evidence="1" id="KW-1133">Transmembrane helix</keyword>
<dbReference type="Proteomes" id="UP000322634">
    <property type="component" value="Unassembled WGS sequence"/>
</dbReference>
<dbReference type="SUPFAM" id="SSF53822">
    <property type="entry name" value="Periplasmic binding protein-like I"/>
    <property type="match status" value="1"/>
</dbReference>
<protein>
    <submittedName>
        <fullName evidence="2">Uncharacterized protein</fullName>
    </submittedName>
</protein>
<comment type="caution">
    <text evidence="2">The sequence shown here is derived from an EMBL/GenBank/DDBJ whole genome shotgun (WGS) entry which is preliminary data.</text>
</comment>
<dbReference type="Gene3D" id="3.40.50.2300">
    <property type="match status" value="2"/>
</dbReference>
<sequence>MAGDGDRGLSEDRLRGVLDLFERLRERPPWRWRERLRPLLLLLGPARATSHLAEMLKSRCEDERAPVSHIAADTPATDVSGVLREAKRELSQPSSHRRAEPPLRFPLLEMALWLRDLREIRLAGDRPAPRGASASERENHLLVRRLTHPPVGDNENARRRELNRVIRRRGRDVLRDLEERRGRPATFLAFLEQIAPIGIAVVALISAGTAAALDLAAAVLAAVVGLAFVTVQILARTRGWYGVHQFAWFLKQPYVDHDSTGFLGFALGVFDPRPVEPDDHGAQLDLLLVAAFLEDLRRNYRRDYRRAAWARVRYPVLIFEYLAAGHPGVTFVELVERVRADTQATEGLPGFDPLIVTAGVDPDAPASDDPSASAGPRLVDRLAEAVRVDVSSGEPQSVVAARVLWDGYTHEQRRVGALGSRRELRVDITRDPGGDLPPVRPVRRRPRLAHPALPWIAMVAVAAASVSVISVQVVRYCSPFGIRRMANGECVGITDGSFRFGESSGGRNNDNRLNKVLDGIESQNDHVKESGKPYATVVYLGPVTADPSIENRRIDLLAGVQGELIGLAVAQKRFNDAAEGDDLRLRVLIANAGAKFRYAVHVAEQIRKRALKDRTVVAVLGFEQSRRQTQQAIQLLAKSALPLVGTANSYDGTALLDGDAGYSPYYFRLASPNSRTAKHAAFWARNGDVGGAKVREAAVVYNNDPDDLYSRNMASDFQKAFRPGTARMLPYRNPGELNKLVREACQRQPEMFYYAGRADEFRSFVNVLELSCPKRPLVLADDEIAKYVSDNSYELGRKNTFDLYFTPLAAREAWTARWIGGQSPQTFYSDYDPAVRAMTDGNADQSRQPAITRAAVSYDAVTLVASVAGRVYWQEKALPSATSVFAALNDPDHDVLRNGASGVIRFGSRTTGHQVLDKPVMLATLKQDGTTEVEQVCGRLIAGRQGPAHCPPGGETSDT</sequence>
<evidence type="ECO:0000313" key="3">
    <source>
        <dbReference type="Proteomes" id="UP000322634"/>
    </source>
</evidence>
<dbReference type="CDD" id="cd06268">
    <property type="entry name" value="PBP1_ABC_transporter_LIVBP-like"/>
    <property type="match status" value="1"/>
</dbReference>
<reference evidence="2 3" key="1">
    <citation type="submission" date="2019-08" db="EMBL/GenBank/DDBJ databases">
        <title>Actinomadura sp. nov. CYP1-5 isolated from mountain soil.</title>
        <authorList>
            <person name="Songsumanus A."/>
            <person name="Kuncharoen N."/>
            <person name="Kudo T."/>
            <person name="Yuki M."/>
            <person name="Igarashi Y."/>
            <person name="Tanasupawat S."/>
        </authorList>
    </citation>
    <scope>NUCLEOTIDE SEQUENCE [LARGE SCALE GENOMIC DNA]</scope>
    <source>
        <strain evidence="2 3">GKU157</strain>
    </source>
</reference>
<dbReference type="OrthoDB" id="3440574at2"/>
<evidence type="ECO:0000313" key="2">
    <source>
        <dbReference type="EMBL" id="TYC12941.1"/>
    </source>
</evidence>
<name>A0A5D0U2U0_9ACTN</name>
<feature type="transmembrane region" description="Helical" evidence="1">
    <location>
        <begin position="215"/>
        <end position="235"/>
    </location>
</feature>
<dbReference type="RefSeq" id="WP_148351639.1">
    <property type="nucleotide sequence ID" value="NZ_VSFF01000008.1"/>
</dbReference>
<dbReference type="InterPro" id="IPR028082">
    <property type="entry name" value="Peripla_BP_I"/>
</dbReference>
<dbReference type="AlphaFoldDB" id="A0A5D0U2U0"/>
<accession>A0A5D0U2U0</accession>
<keyword evidence="3" id="KW-1185">Reference proteome</keyword>
<organism evidence="2 3">
    <name type="scientific">Actinomadura syzygii</name>
    <dbReference type="NCBI Taxonomy" id="1427538"/>
    <lineage>
        <taxon>Bacteria</taxon>
        <taxon>Bacillati</taxon>
        <taxon>Actinomycetota</taxon>
        <taxon>Actinomycetes</taxon>
        <taxon>Streptosporangiales</taxon>
        <taxon>Thermomonosporaceae</taxon>
        <taxon>Actinomadura</taxon>
    </lineage>
</organism>
<keyword evidence="1" id="KW-0812">Transmembrane</keyword>
<proteinExistence type="predicted"/>
<dbReference type="EMBL" id="VSFF01000008">
    <property type="protein sequence ID" value="TYC12941.1"/>
    <property type="molecule type" value="Genomic_DNA"/>
</dbReference>
<feature type="transmembrane region" description="Helical" evidence="1">
    <location>
        <begin position="452"/>
        <end position="474"/>
    </location>
</feature>
<evidence type="ECO:0000256" key="1">
    <source>
        <dbReference type="SAM" id="Phobius"/>
    </source>
</evidence>
<feature type="transmembrane region" description="Helical" evidence="1">
    <location>
        <begin position="185"/>
        <end position="209"/>
    </location>
</feature>